<dbReference type="OrthoDB" id="167576at2759"/>
<sequence>MAFKAVEHAMAAMKITNNLETQKFMRKKSEFFLDEAQRIKSVSDWKPQLDIDTQTLDSRQAKNPKLRLSAAQLEVFDDWKRASEALPPPAWYTPQERRAGPTMSSSRTIDLVQDAATDCSVVASLCALVARGERGHAKILGSMMYPYDMVQGRPKLSPNGKYTLKLNFNGTHRRVEIDDFLPVSRSSRVLHVIDRHNPSLLWPALIEKAYLKVRGSYDFPGSNSGTDLWILSKISTRTERAIGLAGEHDYAVLDMREVEGQKLMLVKNPWCEGMSWRGSIPRSPIDDEDDEDEEVLPSSRDLLNQDDKLTPGTFWMDLNSVMQYFESIYLNWNPGLFRYRQDIHFAWDLSASSSSSKYKSFSSNQQFCVSTAASSTAWLLLSRHFKDGKENVHPSEYISLYVFDNNGARVYLSDGAVQRGPFVDSLQTLVRLDNLEANKKYTIVPVEQDLGPTTHSFTLSVFANARITIGEAPNRYPCHKTITTAWTEETAGGNAHSPTYSQNPQFSIIVPVRTPIALLLETAMEQLHVHVKLVHGRGSRIQAVRSKDIVFDSKDYRRGCALAQYAELEAGTYTIICSTFEAGQKGNFKLRVDSMVATQLSMLPRQGAGRLRRAWAKAAFEGQQRTLAAPIAPRRLTKLDVFVKQVQQIGLQKTAKTGQSRERSMIRVTLEVGTGPERRILIASSNGEYSDSSAGVRTGEIDLSPQEMGKVWLVIERMFTPMDSQGEMFEIETFTDAPDTVDIGVWRSRFDIVWPDNATGPEPRAGVDALTYGLSTLVMAEEIFGNRRSQSMEQRVRRRRGNHFASFTKKFSLGNDLITKEGGSGKMLGTLVALAIARMRRLESFTWDMPTGVLSAVWDALSSLADHEDDQSCRLERVAVRWHDNYAEPHNAPIHIPRQEGVTPPSLSALRHVENPSFSILPPLKSLSVLDIDEVQYLDELSVLIDRSVDKLRELRIGIAHLAKAREFCYVWEGDNVQQVDRANPVMSCITMGEKRLGGILGILTGMIFDLRSIEHPLSNRLRRRSNVPIGPSQVSGTVSSTSTTSTMTSSYNLTNSGIATAIATNTPSEDSADEETITSVEHIQATPKTSTINPGAPGQLSATGELPQTTLPYRNKDPSNTQDAHSDVKKDDQSSALSRRLSLDVLELENIPLSIPVMLNTIDWSALTTLTLLRCFYHEHLWKALRRQFSPDPSPSKPKYHTGVVDSALQLSDRPSGSEKTFRLNLKHIYTDTVSSSLISFIKETLRPNSLESVFFLHNSIASRIVPLDAIFNGVIRRHRTSLRELLIDSGDRMQEDLPGANVVWRQWMFSRDIIKFLGKMPCLRELGAALDYRDWHFFLQHLPALSKLRSLYIPYIVNYSQGGSGSRMDTRELALQVVDVAALRPELEICYVGIMKKCFEIFEQKPGSQTTDHSGAGVDDDSGSEDEDDNDDEASADEDDDDGDDSNDTASDTTDHYEDSELGSSEHENDSPALRLREILYYDDKVSVFKARHGRL</sequence>
<dbReference type="SUPFAM" id="SSF49758">
    <property type="entry name" value="Calpain large subunit, middle domain (domain III)"/>
    <property type="match status" value="2"/>
</dbReference>
<dbReference type="Gene3D" id="2.60.120.380">
    <property type="match status" value="2"/>
</dbReference>
<keyword evidence="3 5" id="KW-0378">Hydrolase</keyword>
<keyword evidence="9" id="KW-1185">Reference proteome</keyword>
<dbReference type="InterPro" id="IPR001300">
    <property type="entry name" value="Peptidase_C2_calpain_cat"/>
</dbReference>
<dbReference type="EMBL" id="CAINUL010000017">
    <property type="protein sequence ID" value="CAD0114294.1"/>
    <property type="molecule type" value="Genomic_DNA"/>
</dbReference>
<evidence type="ECO:0000256" key="6">
    <source>
        <dbReference type="SAM" id="MobiDB-lite"/>
    </source>
</evidence>
<keyword evidence="4 5" id="KW-0788">Thiol protease</keyword>
<dbReference type="SUPFAM" id="SSF54001">
    <property type="entry name" value="Cysteine proteinases"/>
    <property type="match status" value="1"/>
</dbReference>
<dbReference type="InterPro" id="IPR051297">
    <property type="entry name" value="PalB/RIM13"/>
</dbReference>
<keyword evidence="2 5" id="KW-0645">Protease</keyword>
<protein>
    <recommendedName>
        <fullName evidence="7">Calpain catalytic domain-containing protein</fullName>
    </recommendedName>
</protein>
<evidence type="ECO:0000256" key="1">
    <source>
        <dbReference type="ARBA" id="ARBA00010193"/>
    </source>
</evidence>
<feature type="active site" evidence="5">
    <location>
        <position position="248"/>
    </location>
</feature>
<dbReference type="InterPro" id="IPR022683">
    <property type="entry name" value="Calpain_III"/>
</dbReference>
<feature type="compositionally biased region" description="Polar residues" evidence="6">
    <location>
        <begin position="1084"/>
        <end position="1094"/>
    </location>
</feature>
<evidence type="ECO:0000256" key="2">
    <source>
        <dbReference type="ARBA" id="ARBA00022670"/>
    </source>
</evidence>
<feature type="compositionally biased region" description="Acidic residues" evidence="6">
    <location>
        <begin position="1420"/>
        <end position="1449"/>
    </location>
</feature>
<reference evidence="8" key="1">
    <citation type="submission" date="2020-06" db="EMBL/GenBank/DDBJ databases">
        <authorList>
            <person name="Onetto C."/>
        </authorList>
    </citation>
    <scope>NUCLEOTIDE SEQUENCE</scope>
</reference>
<accession>A0A9N8KQP3</accession>
<dbReference type="Proteomes" id="UP000745764">
    <property type="component" value="Unassembled WGS sequence"/>
</dbReference>
<dbReference type="PANTHER" id="PTHR46143:SF1">
    <property type="entry name" value="CALPAIN-7"/>
    <property type="match status" value="1"/>
</dbReference>
<dbReference type="GO" id="GO:0004198">
    <property type="term" value="F:calcium-dependent cysteine-type endopeptidase activity"/>
    <property type="evidence" value="ECO:0007669"/>
    <property type="project" value="InterPro"/>
</dbReference>
<feature type="region of interest" description="Disordered" evidence="6">
    <location>
        <begin position="1408"/>
        <end position="1476"/>
    </location>
</feature>
<dbReference type="SMART" id="SM00720">
    <property type="entry name" value="calpain_III"/>
    <property type="match status" value="1"/>
</dbReference>
<evidence type="ECO:0000256" key="5">
    <source>
        <dbReference type="PROSITE-ProRule" id="PRU00239"/>
    </source>
</evidence>
<feature type="region of interest" description="Disordered" evidence="6">
    <location>
        <begin position="1084"/>
        <end position="1135"/>
    </location>
</feature>
<feature type="active site" evidence="5">
    <location>
        <position position="119"/>
    </location>
</feature>
<evidence type="ECO:0000313" key="9">
    <source>
        <dbReference type="Proteomes" id="UP000745764"/>
    </source>
</evidence>
<organism evidence="8 9">
    <name type="scientific">Aureobasidium uvarum</name>
    <dbReference type="NCBI Taxonomy" id="2773716"/>
    <lineage>
        <taxon>Eukaryota</taxon>
        <taxon>Fungi</taxon>
        <taxon>Dikarya</taxon>
        <taxon>Ascomycota</taxon>
        <taxon>Pezizomycotina</taxon>
        <taxon>Dothideomycetes</taxon>
        <taxon>Dothideomycetidae</taxon>
        <taxon>Dothideales</taxon>
        <taxon>Saccotheciaceae</taxon>
        <taxon>Aureobasidium</taxon>
    </lineage>
</organism>
<feature type="compositionally biased region" description="Low complexity" evidence="6">
    <location>
        <begin position="1033"/>
        <end position="1048"/>
    </location>
</feature>
<dbReference type="GO" id="GO:0006508">
    <property type="term" value="P:proteolysis"/>
    <property type="evidence" value="ECO:0007669"/>
    <property type="project" value="UniProtKB-KW"/>
</dbReference>
<evidence type="ECO:0000256" key="4">
    <source>
        <dbReference type="ARBA" id="ARBA00022807"/>
    </source>
</evidence>
<feature type="compositionally biased region" description="Basic and acidic residues" evidence="6">
    <location>
        <begin position="1455"/>
        <end position="1476"/>
    </location>
</feature>
<feature type="active site" evidence="5">
    <location>
        <position position="268"/>
    </location>
</feature>
<feature type="region of interest" description="Disordered" evidence="6">
    <location>
        <begin position="1025"/>
        <end position="1048"/>
    </location>
</feature>
<dbReference type="Pfam" id="PF01067">
    <property type="entry name" value="Calpain_III"/>
    <property type="match status" value="1"/>
</dbReference>
<feature type="compositionally biased region" description="Acidic residues" evidence="6">
    <location>
        <begin position="286"/>
        <end position="295"/>
    </location>
</feature>
<dbReference type="Pfam" id="PF00648">
    <property type="entry name" value="Peptidase_C2"/>
    <property type="match status" value="2"/>
</dbReference>
<evidence type="ECO:0000259" key="7">
    <source>
        <dbReference type="PROSITE" id="PS50203"/>
    </source>
</evidence>
<gene>
    <name evidence="8" type="ORF">AWRI4620_LOCUS8549</name>
</gene>
<dbReference type="InterPro" id="IPR038765">
    <property type="entry name" value="Papain-like_cys_pep_sf"/>
</dbReference>
<feature type="domain" description="Calpain catalytic" evidence="7">
    <location>
        <begin position="79"/>
        <end position="334"/>
    </location>
</feature>
<comment type="similarity">
    <text evidence="1">Belongs to the peptidase C2 family. PalB/RIM13 subfamily.</text>
</comment>
<comment type="caution">
    <text evidence="8">The sequence shown here is derived from an EMBL/GenBank/DDBJ whole genome shotgun (WGS) entry which is preliminary data.</text>
</comment>
<dbReference type="Gene3D" id="3.90.70.10">
    <property type="entry name" value="Cysteine proteinases"/>
    <property type="match status" value="1"/>
</dbReference>
<feature type="compositionally biased region" description="Polar residues" evidence="6">
    <location>
        <begin position="1101"/>
        <end position="1124"/>
    </location>
</feature>
<feature type="compositionally biased region" description="Basic and acidic residues" evidence="6">
    <location>
        <begin position="1125"/>
        <end position="1134"/>
    </location>
</feature>
<proteinExistence type="inferred from homology"/>
<evidence type="ECO:0000256" key="3">
    <source>
        <dbReference type="ARBA" id="ARBA00022801"/>
    </source>
</evidence>
<dbReference type="InterPro" id="IPR022682">
    <property type="entry name" value="Calpain_domain_III"/>
</dbReference>
<dbReference type="InterPro" id="IPR036213">
    <property type="entry name" value="Calpain_III_sf"/>
</dbReference>
<dbReference type="PANTHER" id="PTHR46143">
    <property type="entry name" value="CALPAIN-7"/>
    <property type="match status" value="1"/>
</dbReference>
<dbReference type="PROSITE" id="PS50203">
    <property type="entry name" value="CALPAIN_CAT"/>
    <property type="match status" value="1"/>
</dbReference>
<name>A0A9N8KQP3_9PEZI</name>
<dbReference type="SMART" id="SM00230">
    <property type="entry name" value="CysPc"/>
    <property type="match status" value="1"/>
</dbReference>
<feature type="region of interest" description="Disordered" evidence="6">
    <location>
        <begin position="281"/>
        <end position="304"/>
    </location>
</feature>
<evidence type="ECO:0000313" key="8">
    <source>
        <dbReference type="EMBL" id="CAD0114294.1"/>
    </source>
</evidence>
<dbReference type="Pfam" id="PF25435">
    <property type="entry name" value="PalB_C"/>
    <property type="match status" value="1"/>
</dbReference>